<evidence type="ECO:0000256" key="7">
    <source>
        <dbReference type="RuleBase" id="RU003693"/>
    </source>
</evidence>
<dbReference type="InterPro" id="IPR015422">
    <property type="entry name" value="PyrdxlP-dep_Trfase_small"/>
</dbReference>
<name>R4X713_TAPDE</name>
<feature type="compositionally biased region" description="Low complexity" evidence="8">
    <location>
        <begin position="18"/>
        <end position="41"/>
    </location>
</feature>
<dbReference type="GO" id="GO:0017059">
    <property type="term" value="C:serine palmitoyltransferase complex"/>
    <property type="evidence" value="ECO:0007669"/>
    <property type="project" value="TreeGrafter"/>
</dbReference>
<dbReference type="GO" id="GO:0046513">
    <property type="term" value="P:ceramide biosynthetic process"/>
    <property type="evidence" value="ECO:0007669"/>
    <property type="project" value="TreeGrafter"/>
</dbReference>
<evidence type="ECO:0000259" key="10">
    <source>
        <dbReference type="Pfam" id="PF00155"/>
    </source>
</evidence>
<dbReference type="PANTHER" id="PTHR13693">
    <property type="entry name" value="CLASS II AMINOTRANSFERASE/8-AMINO-7-OXONONANOATE SYNTHASE"/>
    <property type="match status" value="1"/>
</dbReference>
<dbReference type="PROSITE" id="PS00599">
    <property type="entry name" value="AA_TRANSFER_CLASS_2"/>
    <property type="match status" value="1"/>
</dbReference>
<comment type="similarity">
    <text evidence="2 7">Belongs to the class-II pyridoxal-phosphate-dependent aminotransferase family.</text>
</comment>
<evidence type="ECO:0000256" key="5">
    <source>
        <dbReference type="ARBA" id="ARBA00022898"/>
    </source>
</evidence>
<dbReference type="GO" id="GO:0004758">
    <property type="term" value="F:serine C-palmitoyltransferase activity"/>
    <property type="evidence" value="ECO:0007669"/>
    <property type="project" value="UniProtKB-EC"/>
</dbReference>
<keyword evidence="9" id="KW-1133">Transmembrane helix</keyword>
<keyword evidence="9" id="KW-0812">Transmembrane</keyword>
<comment type="cofactor">
    <cofactor evidence="1 7">
        <name>pyridoxal 5'-phosphate</name>
        <dbReference type="ChEBI" id="CHEBI:597326"/>
    </cofactor>
</comment>
<comment type="catalytic activity">
    <reaction evidence="6">
        <text>L-serine + hexadecanoyl-CoA + H(+) = 3-oxosphinganine + CO2 + CoA</text>
        <dbReference type="Rhea" id="RHEA:14761"/>
        <dbReference type="ChEBI" id="CHEBI:15378"/>
        <dbReference type="ChEBI" id="CHEBI:16526"/>
        <dbReference type="ChEBI" id="CHEBI:33384"/>
        <dbReference type="ChEBI" id="CHEBI:57287"/>
        <dbReference type="ChEBI" id="CHEBI:57379"/>
        <dbReference type="ChEBI" id="CHEBI:58299"/>
        <dbReference type="EC" id="2.3.1.50"/>
    </reaction>
</comment>
<dbReference type="InterPro" id="IPR050087">
    <property type="entry name" value="AON_synthase_class-II"/>
</dbReference>
<dbReference type="STRING" id="1097556.R4X713"/>
<dbReference type="GO" id="GO:0030170">
    <property type="term" value="F:pyridoxal phosphate binding"/>
    <property type="evidence" value="ECO:0007669"/>
    <property type="project" value="InterPro"/>
</dbReference>
<feature type="region of interest" description="Disordered" evidence="8">
    <location>
        <begin position="1"/>
        <end position="135"/>
    </location>
</feature>
<dbReference type="EMBL" id="CAHR02000023">
    <property type="protein sequence ID" value="CCG81032.1"/>
    <property type="molecule type" value="Genomic_DNA"/>
</dbReference>
<gene>
    <name evidence="11" type="ORF">TAPDE_000713</name>
</gene>
<dbReference type="OrthoDB" id="65434at2759"/>
<feature type="compositionally biased region" description="Polar residues" evidence="8">
    <location>
        <begin position="62"/>
        <end position="85"/>
    </location>
</feature>
<dbReference type="Proteomes" id="UP000013776">
    <property type="component" value="Unassembled WGS sequence"/>
</dbReference>
<dbReference type="CDD" id="cd06454">
    <property type="entry name" value="KBL_like"/>
    <property type="match status" value="1"/>
</dbReference>
<dbReference type="VEuPathDB" id="FungiDB:TAPDE_000713"/>
<dbReference type="InterPro" id="IPR015421">
    <property type="entry name" value="PyrdxlP-dep_Trfase_major"/>
</dbReference>
<dbReference type="Gene3D" id="3.40.640.10">
    <property type="entry name" value="Type I PLP-dependent aspartate aminotransferase-like (Major domain)"/>
    <property type="match status" value="1"/>
</dbReference>
<dbReference type="InterPro" id="IPR004839">
    <property type="entry name" value="Aminotransferase_I/II_large"/>
</dbReference>
<keyword evidence="12" id="KW-1185">Reference proteome</keyword>
<protein>
    <recommendedName>
        <fullName evidence="3">serine C-palmitoyltransferase</fullName>
        <ecNumber evidence="3">2.3.1.50</ecNumber>
    </recommendedName>
</protein>
<dbReference type="InterPro" id="IPR015424">
    <property type="entry name" value="PyrdxlP-dep_Trfase"/>
</dbReference>
<keyword evidence="4" id="KW-0808">Transferase</keyword>
<evidence type="ECO:0000256" key="4">
    <source>
        <dbReference type="ARBA" id="ARBA00022679"/>
    </source>
</evidence>
<evidence type="ECO:0000256" key="8">
    <source>
        <dbReference type="SAM" id="MobiDB-lite"/>
    </source>
</evidence>
<evidence type="ECO:0000256" key="9">
    <source>
        <dbReference type="SAM" id="Phobius"/>
    </source>
</evidence>
<dbReference type="Gene3D" id="3.90.1150.10">
    <property type="entry name" value="Aspartate Aminotransferase, domain 1"/>
    <property type="match status" value="1"/>
</dbReference>
<keyword evidence="5 7" id="KW-0663">Pyridoxal phosphate</keyword>
<evidence type="ECO:0000256" key="3">
    <source>
        <dbReference type="ARBA" id="ARBA00013220"/>
    </source>
</evidence>
<dbReference type="InterPro" id="IPR001917">
    <property type="entry name" value="Aminotrans_II_pyridoxalP_BS"/>
</dbReference>
<dbReference type="EC" id="2.3.1.50" evidence="3"/>
<comment type="caution">
    <text evidence="11">The sequence shown here is derived from an EMBL/GenBank/DDBJ whole genome shotgun (WGS) entry which is preliminary data.</text>
</comment>
<dbReference type="eggNOG" id="KOG1357">
    <property type="taxonomic scope" value="Eukaryota"/>
</dbReference>
<evidence type="ECO:0000313" key="12">
    <source>
        <dbReference type="Proteomes" id="UP000013776"/>
    </source>
</evidence>
<dbReference type="PANTHER" id="PTHR13693:SF3">
    <property type="entry name" value="LD36009P"/>
    <property type="match status" value="1"/>
</dbReference>
<dbReference type="GO" id="GO:0016020">
    <property type="term" value="C:membrane"/>
    <property type="evidence" value="ECO:0007669"/>
    <property type="project" value="GOC"/>
</dbReference>
<dbReference type="Pfam" id="PF00155">
    <property type="entry name" value="Aminotran_1_2"/>
    <property type="match status" value="1"/>
</dbReference>
<dbReference type="GO" id="GO:0046512">
    <property type="term" value="P:sphingosine biosynthetic process"/>
    <property type="evidence" value="ECO:0007669"/>
    <property type="project" value="TreeGrafter"/>
</dbReference>
<evidence type="ECO:0000256" key="2">
    <source>
        <dbReference type="ARBA" id="ARBA00008392"/>
    </source>
</evidence>
<accession>R4X713</accession>
<evidence type="ECO:0000313" key="11">
    <source>
        <dbReference type="EMBL" id="CCG81032.1"/>
    </source>
</evidence>
<organism evidence="11 12">
    <name type="scientific">Taphrina deformans (strain PYCC 5710 / ATCC 11124 / CBS 356.35 / IMI 108563 / JCM 9778 / NBRC 8474)</name>
    <name type="common">Peach leaf curl fungus</name>
    <name type="synonym">Lalaria deformans</name>
    <dbReference type="NCBI Taxonomy" id="1097556"/>
    <lineage>
        <taxon>Eukaryota</taxon>
        <taxon>Fungi</taxon>
        <taxon>Dikarya</taxon>
        <taxon>Ascomycota</taxon>
        <taxon>Taphrinomycotina</taxon>
        <taxon>Taphrinomycetes</taxon>
        <taxon>Taphrinales</taxon>
        <taxon>Taphrinaceae</taxon>
        <taxon>Taphrina</taxon>
    </lineage>
</organism>
<evidence type="ECO:0000256" key="6">
    <source>
        <dbReference type="ARBA" id="ARBA00048528"/>
    </source>
</evidence>
<feature type="domain" description="Aminotransferase class I/classII large" evidence="10">
    <location>
        <begin position="240"/>
        <end position="598"/>
    </location>
</feature>
<keyword evidence="9" id="KW-0472">Membrane</keyword>
<dbReference type="AlphaFoldDB" id="R4X713"/>
<feature type="compositionally biased region" description="Low complexity" evidence="8">
    <location>
        <begin position="86"/>
        <end position="96"/>
    </location>
</feature>
<sequence>MVSTRSVAADINPFDTLNRSASSRSTSSNKSSKFNFFSASSPGKPSSPYHTQKIAEPELSQAELSPQFASGTQKLTNGARLTNGHSPAAAAPSNNSTGDNVVAPKRDEKNEKQFAPMVDPSHKVPSTSNGPPEKHIEQEPPYYFLITTYISYLIFIVLGHVRDFFGKRFARERYAHLQQQNGYAPLNSDFDNFYVRRLKTRINDCFNRPTTGVPGRYITLLNRESHDHNLTFQFTGEQTECLNMSSYNYLGYAESVGACADDVETVVKNVGISSCATRSETGTLDIHQDLEKLVARFVGKPASTVFSQGFGVNATIFSALVSKGCLVISDELNHASIRWGSRLSGASIRIFDHNNMDSLEKLLREVISQGQPRTHRPWRKILVVVEGLYSMEGTMCNLPGLIELKEKYKFYLFIDEAHSIGALGKRGRGVCDFYGISPSKVDILMGTFTKSFGAAGGYIAGEQHMIESLRLTNAGSVLAEAMSPIIVQQISTSLRSIALEIPGLDGVERVERLAFNSIYLHLGLKKLGFIIYGHDYSPIIPLLLYNPAKMPAFSHEMLKRKIAVVIVAYPATPLVQSRVRFCVSAAHNRDDLDRLLEACDEIGDILQLKYKGARSLKSLGNWREVLTRETLENYSGLPKKN</sequence>
<feature type="transmembrane region" description="Helical" evidence="9">
    <location>
        <begin position="142"/>
        <end position="161"/>
    </location>
</feature>
<evidence type="ECO:0000256" key="1">
    <source>
        <dbReference type="ARBA" id="ARBA00001933"/>
    </source>
</evidence>
<dbReference type="SUPFAM" id="SSF53383">
    <property type="entry name" value="PLP-dependent transferases"/>
    <property type="match status" value="1"/>
</dbReference>
<proteinExistence type="inferred from homology"/>
<reference evidence="11 12" key="1">
    <citation type="journal article" date="2013" name="MBio">
        <title>Genome sequencing of the plant pathogen Taphrina deformans, the causal agent of peach leaf curl.</title>
        <authorList>
            <person name="Cisse O.H."/>
            <person name="Almeida J.M.G.C.F."/>
            <person name="Fonseca A."/>
            <person name="Kumar A.A."/>
            <person name="Salojaervi J."/>
            <person name="Overmyer K."/>
            <person name="Hauser P.M."/>
            <person name="Pagni M."/>
        </authorList>
    </citation>
    <scope>NUCLEOTIDE SEQUENCE [LARGE SCALE GENOMIC DNA]</scope>
    <source>
        <strain evidence="12">PYCC 5710 / ATCC 11124 / CBS 356.35 / IMI 108563 / JCM 9778 / NBRC 8474</strain>
    </source>
</reference>